<dbReference type="InterPro" id="IPR000415">
    <property type="entry name" value="Nitroreductase-like"/>
</dbReference>
<accession>E8X0Y0</accession>
<organism evidence="5">
    <name type="scientific">Granulicella tundricola (strain ATCC BAA-1859 / DSM 23138 / MP5ACTX9)</name>
    <dbReference type="NCBI Taxonomy" id="1198114"/>
    <lineage>
        <taxon>Bacteria</taxon>
        <taxon>Pseudomonadati</taxon>
        <taxon>Acidobacteriota</taxon>
        <taxon>Terriglobia</taxon>
        <taxon>Terriglobales</taxon>
        <taxon>Acidobacteriaceae</taxon>
        <taxon>Granulicella</taxon>
    </lineage>
</organism>
<dbReference type="EMBL" id="CP002480">
    <property type="protein sequence ID" value="ADW70164.1"/>
    <property type="molecule type" value="Genomic_DNA"/>
</dbReference>
<dbReference type="KEGG" id="acm:AciX9_3152"/>
<name>E8X0Y0_GRATM</name>
<dbReference type="GO" id="GO:0016491">
    <property type="term" value="F:oxidoreductase activity"/>
    <property type="evidence" value="ECO:0007669"/>
    <property type="project" value="UniProtKB-KW"/>
</dbReference>
<keyword evidence="5" id="KW-1185">Reference proteome</keyword>
<dbReference type="RefSeq" id="WP_013581477.1">
    <property type="nucleotide sequence ID" value="NC_015064.1"/>
</dbReference>
<keyword evidence="2" id="KW-0560">Oxidoreductase</keyword>
<dbReference type="STRING" id="1198114.AciX9_3152"/>
<dbReference type="InterPro" id="IPR029479">
    <property type="entry name" value="Nitroreductase"/>
</dbReference>
<protein>
    <submittedName>
        <fullName evidence="4">Nitroreductase</fullName>
    </submittedName>
</protein>
<proteinExistence type="inferred from homology"/>
<dbReference type="CDD" id="cd02138">
    <property type="entry name" value="TdsD-like"/>
    <property type="match status" value="1"/>
</dbReference>
<sequence>MTAENGRSTEYPIDPMFLDRWSPRSFTGEAIAEAELLTMLDAARWAASCYNIQPWRFIYALRDTPAWAKHLDLLVTFNQLWAKDASALVFFVSNSIMRMPGAETDSPSVTHSFDAGTASGYMALQARKLGWFAHGMGGIDRERAMTELNVPQGFKVEAAYAIGRLSDPEKLPEGLRKLEHPNDRLPLEQIAFEGEFKR</sequence>
<dbReference type="AlphaFoldDB" id="E8X0Y0"/>
<dbReference type="PANTHER" id="PTHR43673:SF10">
    <property type="entry name" value="NADH DEHYDROGENASE_NAD(P)H NITROREDUCTASE XCC3605-RELATED"/>
    <property type="match status" value="1"/>
</dbReference>
<feature type="domain" description="Nitroreductase" evidence="3">
    <location>
        <begin position="19"/>
        <end position="60"/>
    </location>
</feature>
<dbReference type="PANTHER" id="PTHR43673">
    <property type="entry name" value="NAD(P)H NITROREDUCTASE YDGI-RELATED"/>
    <property type="match status" value="1"/>
</dbReference>
<evidence type="ECO:0000256" key="2">
    <source>
        <dbReference type="ARBA" id="ARBA00023002"/>
    </source>
</evidence>
<evidence type="ECO:0000313" key="4">
    <source>
        <dbReference type="EMBL" id="ADW70164.1"/>
    </source>
</evidence>
<evidence type="ECO:0000313" key="5">
    <source>
        <dbReference type="Proteomes" id="UP000000343"/>
    </source>
</evidence>
<dbReference type="eggNOG" id="COG0778">
    <property type="taxonomic scope" value="Bacteria"/>
</dbReference>
<evidence type="ECO:0000259" key="3">
    <source>
        <dbReference type="Pfam" id="PF00881"/>
    </source>
</evidence>
<dbReference type="HOGENOM" id="CLU_070764_6_0_0"/>
<evidence type="ECO:0000256" key="1">
    <source>
        <dbReference type="ARBA" id="ARBA00007118"/>
    </source>
</evidence>
<gene>
    <name evidence="4" type="ordered locus">AciX9_3152</name>
</gene>
<dbReference type="Pfam" id="PF00881">
    <property type="entry name" value="Nitroreductase"/>
    <property type="match status" value="1"/>
</dbReference>
<dbReference type="PaxDb" id="1198114-AciX9_3152"/>
<dbReference type="Proteomes" id="UP000000343">
    <property type="component" value="Chromosome"/>
</dbReference>
<comment type="similarity">
    <text evidence="1">Belongs to the nitroreductase family.</text>
</comment>
<dbReference type="Gene3D" id="3.40.109.10">
    <property type="entry name" value="NADH Oxidase"/>
    <property type="match status" value="1"/>
</dbReference>
<dbReference type="SUPFAM" id="SSF55469">
    <property type="entry name" value="FMN-dependent nitroreductase-like"/>
    <property type="match status" value="1"/>
</dbReference>
<reference evidence="5" key="1">
    <citation type="submission" date="2011-01" db="EMBL/GenBank/DDBJ databases">
        <title>Complete sequence of chromosome of Acidobacterium sp. MP5ACTX9.</title>
        <authorList>
            <consortium name="US DOE Joint Genome Institute"/>
            <person name="Lucas S."/>
            <person name="Copeland A."/>
            <person name="Lapidus A."/>
            <person name="Cheng J.-F."/>
            <person name="Goodwin L."/>
            <person name="Pitluck S."/>
            <person name="Teshima H."/>
            <person name="Detter J.C."/>
            <person name="Han C."/>
            <person name="Tapia R."/>
            <person name="Land M."/>
            <person name="Hauser L."/>
            <person name="Kyrpides N."/>
            <person name="Ivanova N."/>
            <person name="Ovchinnikova G."/>
            <person name="Pagani I."/>
            <person name="Rawat S.R."/>
            <person name="Mannisto M."/>
            <person name="Haggblom M.M."/>
            <person name="Woyke T."/>
        </authorList>
    </citation>
    <scope>NUCLEOTIDE SEQUENCE [LARGE SCALE GENOMIC DNA]</scope>
    <source>
        <strain evidence="5">MP5ACTX9</strain>
    </source>
</reference>
<dbReference type="OrthoDB" id="9782629at2"/>